<proteinExistence type="predicted"/>
<evidence type="ECO:0000313" key="2">
    <source>
        <dbReference type="EMBL" id="SOQ43216.1"/>
    </source>
</evidence>
<evidence type="ECO:0000256" key="1">
    <source>
        <dbReference type="SAM" id="SignalP"/>
    </source>
</evidence>
<dbReference type="EMBL" id="ODYU01003892">
    <property type="protein sequence ID" value="SOQ43216.1"/>
    <property type="molecule type" value="Genomic_DNA"/>
</dbReference>
<accession>A0A2H1VR17</accession>
<protein>
    <submittedName>
        <fullName evidence="2">SFRICE_013020</fullName>
    </submittedName>
</protein>
<sequence>MAAKVLLSVLLLSISVCLVLGRARGSLSIGNTFGSHLIYQETHYKYGIPFVVRDEDITVKGVNNEIIEAVVVNDLQGDGLSYIKTGGIGQHNVTIHLESSRGHGYKFLVESAVAGQLAAAQRVAGPIPARSNSLCDPQIVVSGLIMFKHLLILCAIVVAVHCKSVIVGQTWEQAGVRKVYETTVSANSIPFFKREKFVNFEFPDQFSKIKGIAIKDLDNGLAEPSITMGGLGFNFANLKLKKIVILCGVIVLVQSNSVYVGHVYDQTGLVRKVYDKMVESTGIPLIKREEEIYYEYPAGDQKIKGIAIKDLTDSKAQASITRGGLGFGFVNIKLKSERGSGYKYLIEIFA</sequence>
<feature type="chain" id="PRO_5013971007" evidence="1">
    <location>
        <begin position="22"/>
        <end position="350"/>
    </location>
</feature>
<dbReference type="PANTHER" id="PTHR37685:SF1">
    <property type="entry name" value="GEO11136P1-RELATED"/>
    <property type="match status" value="1"/>
</dbReference>
<dbReference type="PANTHER" id="PTHR37685">
    <property type="entry name" value="GEO11136P1-RELATED"/>
    <property type="match status" value="1"/>
</dbReference>
<keyword evidence="1" id="KW-0732">Signal</keyword>
<organism evidence="2">
    <name type="scientific">Spodoptera frugiperda</name>
    <name type="common">Fall armyworm</name>
    <dbReference type="NCBI Taxonomy" id="7108"/>
    <lineage>
        <taxon>Eukaryota</taxon>
        <taxon>Metazoa</taxon>
        <taxon>Ecdysozoa</taxon>
        <taxon>Arthropoda</taxon>
        <taxon>Hexapoda</taxon>
        <taxon>Insecta</taxon>
        <taxon>Pterygota</taxon>
        <taxon>Neoptera</taxon>
        <taxon>Endopterygota</taxon>
        <taxon>Lepidoptera</taxon>
        <taxon>Glossata</taxon>
        <taxon>Ditrysia</taxon>
        <taxon>Noctuoidea</taxon>
        <taxon>Noctuidae</taxon>
        <taxon>Amphipyrinae</taxon>
        <taxon>Spodoptera</taxon>
    </lineage>
</organism>
<dbReference type="OrthoDB" id="7194370at2759"/>
<dbReference type="AlphaFoldDB" id="A0A2H1VR17"/>
<feature type="signal peptide" evidence="1">
    <location>
        <begin position="1"/>
        <end position="21"/>
    </location>
</feature>
<gene>
    <name evidence="2" type="ORF">SFRICE_013020</name>
</gene>
<dbReference type="InterPro" id="IPR031734">
    <property type="entry name" value="MBF2"/>
</dbReference>
<reference evidence="2" key="1">
    <citation type="submission" date="2016-07" db="EMBL/GenBank/DDBJ databases">
        <authorList>
            <person name="Bretaudeau A."/>
        </authorList>
    </citation>
    <scope>NUCLEOTIDE SEQUENCE</scope>
    <source>
        <strain evidence="2">Rice</strain>
        <tissue evidence="2">Whole body</tissue>
    </source>
</reference>
<dbReference type="Pfam" id="PF15868">
    <property type="entry name" value="MBF2"/>
    <property type="match status" value="3"/>
</dbReference>
<name>A0A2H1VR17_SPOFR</name>